<dbReference type="EC" id="2.3.1.87" evidence="5"/>
<sequence>MRLHMCSAVSVNWVTADKKTPCCLVLSAVNTRKIVHDVLAESGSDITTRLSTSEMDGEQHYNIRIATEDDYDAIFNFLRYNFFCDDPLNLSMGTTHGPDDPKDIYSMGFIREGKTFIAVTTSSSSQETVVGACINSEGTPASCQGLRTAKETMKNLYLKKVLTLIDRAEEVADIWNRFGLDRRFDLRILCVSRAMRGRGLGRILVERSLWRAKKLGYSLAHIECTGLYSANIVKSLGFECVFKIPYSEYRGEDGKVRCKKISSSQLFQDVLSSTNSSSEDRLKALVCHCNCPCGVVVSASGCEPRGSEFDSRLVL</sequence>
<evidence type="ECO:0000256" key="6">
    <source>
        <dbReference type="ARBA" id="ARBA00050189"/>
    </source>
</evidence>
<dbReference type="InterPro" id="IPR016181">
    <property type="entry name" value="Acyl_CoA_acyltransferase"/>
</dbReference>
<name>A0A7R9EXY4_9NEOP</name>
<dbReference type="CDD" id="cd04301">
    <property type="entry name" value="NAT_SF"/>
    <property type="match status" value="1"/>
</dbReference>
<evidence type="ECO:0000256" key="2">
    <source>
        <dbReference type="ARBA" id="ARBA00023315"/>
    </source>
</evidence>
<keyword evidence="1" id="KW-0808">Transferase</keyword>
<comment type="catalytic activity">
    <reaction evidence="8">
        <text>serotonin + (5Z,8Z,11Z,14Z)-eicosatetraenoyl-CoA = N-[(5Z,8Z,11Z,14Z)-eicosatetraenoyl]-serotonin + CoA + H(+)</text>
        <dbReference type="Rhea" id="RHEA:51396"/>
        <dbReference type="ChEBI" id="CHEBI:15378"/>
        <dbReference type="ChEBI" id="CHEBI:57287"/>
        <dbReference type="ChEBI" id="CHEBI:57368"/>
        <dbReference type="ChEBI" id="CHEBI:132255"/>
        <dbReference type="ChEBI" id="CHEBI:350546"/>
    </reaction>
    <physiologicalReaction direction="left-to-right" evidence="8">
        <dbReference type="Rhea" id="RHEA:51397"/>
    </physiologicalReaction>
</comment>
<evidence type="ECO:0000256" key="9">
    <source>
        <dbReference type="ARBA" id="ARBA00051711"/>
    </source>
</evidence>
<dbReference type="PANTHER" id="PTHR20905">
    <property type="entry name" value="N-ACETYLTRANSFERASE-RELATED"/>
    <property type="match status" value="1"/>
</dbReference>
<dbReference type="FunFam" id="3.40.630.30:FF:000046">
    <property type="entry name" value="Dopamine N-acetyltransferase"/>
    <property type="match status" value="1"/>
</dbReference>
<comment type="catalytic activity">
    <reaction evidence="12">
        <text>dopamine + hexadecanoyl-CoA = N-hexadecanoyl-dopamine + CoA + H(+)</text>
        <dbReference type="Rhea" id="RHEA:51376"/>
        <dbReference type="ChEBI" id="CHEBI:15378"/>
        <dbReference type="ChEBI" id="CHEBI:57287"/>
        <dbReference type="ChEBI" id="CHEBI:57379"/>
        <dbReference type="ChEBI" id="CHEBI:59905"/>
        <dbReference type="ChEBI" id="CHEBI:134058"/>
    </reaction>
    <physiologicalReaction direction="left-to-right" evidence="12">
        <dbReference type="Rhea" id="RHEA:51377"/>
    </physiologicalReaction>
</comment>
<dbReference type="SUPFAM" id="SSF55729">
    <property type="entry name" value="Acyl-CoA N-acyltransferases (Nat)"/>
    <property type="match status" value="1"/>
</dbReference>
<evidence type="ECO:0000256" key="3">
    <source>
        <dbReference type="ARBA" id="ARBA00037926"/>
    </source>
</evidence>
<comment type="catalytic activity">
    <reaction evidence="11">
        <text>serotonin + hexadecanoyl-CoA = N-hexadecanoyl-serotonin + CoA + H(+)</text>
        <dbReference type="Rhea" id="RHEA:51384"/>
        <dbReference type="ChEBI" id="CHEBI:15378"/>
        <dbReference type="ChEBI" id="CHEBI:57287"/>
        <dbReference type="ChEBI" id="CHEBI:57379"/>
        <dbReference type="ChEBI" id="CHEBI:134059"/>
        <dbReference type="ChEBI" id="CHEBI:350546"/>
    </reaction>
    <physiologicalReaction direction="left-to-right" evidence="11">
        <dbReference type="Rhea" id="RHEA:51385"/>
    </physiologicalReaction>
</comment>
<evidence type="ECO:0000256" key="7">
    <source>
        <dbReference type="ARBA" id="ARBA00050849"/>
    </source>
</evidence>
<comment type="catalytic activity">
    <reaction evidence="9">
        <text>dopamine + acetyl-CoA = N-acetyldopamine + CoA + H(+)</text>
        <dbReference type="Rhea" id="RHEA:51388"/>
        <dbReference type="ChEBI" id="CHEBI:15378"/>
        <dbReference type="ChEBI" id="CHEBI:57287"/>
        <dbReference type="ChEBI" id="CHEBI:57288"/>
        <dbReference type="ChEBI" id="CHEBI:59905"/>
        <dbReference type="ChEBI" id="CHEBI:125678"/>
    </reaction>
    <physiologicalReaction direction="left-to-right" evidence="9">
        <dbReference type="Rhea" id="RHEA:51389"/>
    </physiologicalReaction>
</comment>
<comment type="pathway">
    <text evidence="3">Aromatic compound metabolism; melatonin biosynthesis; melatonin from serotonin: step 1/2.</text>
</comment>
<evidence type="ECO:0000256" key="4">
    <source>
        <dbReference type="ARBA" id="ARBA00038182"/>
    </source>
</evidence>
<comment type="catalytic activity">
    <reaction evidence="13">
        <text>serotonin + acetyl-CoA = N-acetylserotonin + CoA + H(+)</text>
        <dbReference type="Rhea" id="RHEA:25217"/>
        <dbReference type="ChEBI" id="CHEBI:15378"/>
        <dbReference type="ChEBI" id="CHEBI:17697"/>
        <dbReference type="ChEBI" id="CHEBI:57287"/>
        <dbReference type="ChEBI" id="CHEBI:57288"/>
        <dbReference type="ChEBI" id="CHEBI:350546"/>
        <dbReference type="EC" id="2.3.1.87"/>
    </reaction>
    <physiologicalReaction direction="left-to-right" evidence="13">
        <dbReference type="Rhea" id="RHEA:25218"/>
    </physiologicalReaction>
</comment>
<dbReference type="Gene3D" id="3.40.630.30">
    <property type="match status" value="1"/>
</dbReference>
<comment type="catalytic activity">
    <reaction evidence="6">
        <text>dopamine + (9Z)-octadecenoyl-CoA = N-(9Z-octadecanoyl)-dopamine + CoA + H(+)</text>
        <dbReference type="Rhea" id="RHEA:51380"/>
        <dbReference type="ChEBI" id="CHEBI:15378"/>
        <dbReference type="ChEBI" id="CHEBI:31883"/>
        <dbReference type="ChEBI" id="CHEBI:57287"/>
        <dbReference type="ChEBI" id="CHEBI:57387"/>
        <dbReference type="ChEBI" id="CHEBI:59905"/>
    </reaction>
    <physiologicalReaction direction="left-to-right" evidence="6">
        <dbReference type="Rhea" id="RHEA:51381"/>
    </physiologicalReaction>
</comment>
<evidence type="ECO:0000256" key="13">
    <source>
        <dbReference type="ARBA" id="ARBA00052491"/>
    </source>
</evidence>
<evidence type="ECO:0000256" key="11">
    <source>
        <dbReference type="ARBA" id="ARBA00052178"/>
    </source>
</evidence>
<dbReference type="GO" id="GO:0004059">
    <property type="term" value="F:aralkylamine N-acetyltransferase activity"/>
    <property type="evidence" value="ECO:0007669"/>
    <property type="project" value="UniProtKB-EC"/>
</dbReference>
<evidence type="ECO:0000256" key="10">
    <source>
        <dbReference type="ARBA" id="ARBA00051823"/>
    </source>
</evidence>
<evidence type="ECO:0000256" key="1">
    <source>
        <dbReference type="ARBA" id="ARBA00022679"/>
    </source>
</evidence>
<evidence type="ECO:0000256" key="12">
    <source>
        <dbReference type="ARBA" id="ARBA00052335"/>
    </source>
</evidence>
<dbReference type="PANTHER" id="PTHR20905:SF1">
    <property type="entry name" value="AT07410P-RELATED"/>
    <property type="match status" value="1"/>
</dbReference>
<keyword evidence="2" id="KW-0012">Acyltransferase</keyword>
<evidence type="ECO:0000256" key="5">
    <source>
        <dbReference type="ARBA" id="ARBA00039114"/>
    </source>
</evidence>
<gene>
    <name evidence="14" type="ORF">TBIB3V08_LOCUS4921</name>
</gene>
<comment type="similarity">
    <text evidence="4">Belongs to the acetyltransferase family. AANAT subfamily.</text>
</comment>
<evidence type="ECO:0000313" key="14">
    <source>
        <dbReference type="EMBL" id="CAD7442492.1"/>
    </source>
</evidence>
<accession>A0A7R9EXY4</accession>
<evidence type="ECO:0000256" key="8">
    <source>
        <dbReference type="ARBA" id="ARBA00051284"/>
    </source>
</evidence>
<comment type="catalytic activity">
    <reaction evidence="10">
        <text>serotonin + (9Z)-octadecenoyl-CoA = N-(9Z-octadecenoyl)-serotonin + CoA + H(+)</text>
        <dbReference type="Rhea" id="RHEA:51392"/>
        <dbReference type="ChEBI" id="CHEBI:15378"/>
        <dbReference type="ChEBI" id="CHEBI:57287"/>
        <dbReference type="ChEBI" id="CHEBI:57387"/>
        <dbReference type="ChEBI" id="CHEBI:134064"/>
        <dbReference type="ChEBI" id="CHEBI:350546"/>
    </reaction>
    <physiologicalReaction direction="left-to-right" evidence="10">
        <dbReference type="Rhea" id="RHEA:51393"/>
    </physiologicalReaction>
</comment>
<protein>
    <recommendedName>
        <fullName evidence="5">aralkylamine N-acetyltransferase</fullName>
        <ecNumber evidence="5">2.3.1.87</ecNumber>
    </recommendedName>
</protein>
<organism evidence="14">
    <name type="scientific">Timema bartmani</name>
    <dbReference type="NCBI Taxonomy" id="61472"/>
    <lineage>
        <taxon>Eukaryota</taxon>
        <taxon>Metazoa</taxon>
        <taxon>Ecdysozoa</taxon>
        <taxon>Arthropoda</taxon>
        <taxon>Hexapoda</taxon>
        <taxon>Insecta</taxon>
        <taxon>Pterygota</taxon>
        <taxon>Neoptera</taxon>
        <taxon>Polyneoptera</taxon>
        <taxon>Phasmatodea</taxon>
        <taxon>Timematodea</taxon>
        <taxon>Timematoidea</taxon>
        <taxon>Timematidae</taxon>
        <taxon>Timema</taxon>
    </lineage>
</organism>
<dbReference type="EMBL" id="OD565742">
    <property type="protein sequence ID" value="CAD7442492.1"/>
    <property type="molecule type" value="Genomic_DNA"/>
</dbReference>
<reference evidence="14" key="1">
    <citation type="submission" date="2020-11" db="EMBL/GenBank/DDBJ databases">
        <authorList>
            <person name="Tran Van P."/>
        </authorList>
    </citation>
    <scope>NUCLEOTIDE SEQUENCE</scope>
</reference>
<comment type="catalytic activity">
    <reaction evidence="7">
        <text>serotonin + octadecanoyl-CoA = N-octadecanoyl-serotonin + CoA + H(+)</text>
        <dbReference type="Rhea" id="RHEA:51400"/>
        <dbReference type="ChEBI" id="CHEBI:15378"/>
        <dbReference type="ChEBI" id="CHEBI:57287"/>
        <dbReference type="ChEBI" id="CHEBI:57394"/>
        <dbReference type="ChEBI" id="CHEBI:134065"/>
        <dbReference type="ChEBI" id="CHEBI:350546"/>
    </reaction>
    <physiologicalReaction direction="left-to-right" evidence="7">
        <dbReference type="Rhea" id="RHEA:51401"/>
    </physiologicalReaction>
</comment>
<proteinExistence type="inferred from homology"/>
<dbReference type="AlphaFoldDB" id="A0A7R9EXY4"/>